<evidence type="ECO:0000313" key="2">
    <source>
        <dbReference type="EMBL" id="NER64168.1"/>
    </source>
</evidence>
<organism evidence="2 4">
    <name type="scientific">Pseudomonas brassicae</name>
    <dbReference type="NCBI Taxonomy" id="2708063"/>
    <lineage>
        <taxon>Bacteria</taxon>
        <taxon>Pseudomonadati</taxon>
        <taxon>Pseudomonadota</taxon>
        <taxon>Gammaproteobacteria</taxon>
        <taxon>Pseudomonadales</taxon>
        <taxon>Pseudomonadaceae</taxon>
        <taxon>Pseudomonas</taxon>
    </lineage>
</organism>
<reference evidence="3 4" key="1">
    <citation type="submission" date="2020-02" db="EMBL/GenBank/DDBJ databases">
        <title>Broccoli isolated Pseudomonas sp.</title>
        <authorList>
            <person name="Fujikawa T."/>
            <person name="Sawada H."/>
        </authorList>
    </citation>
    <scope>NUCLEOTIDE SEQUENCE [LARGE SCALE GENOMIC DNA]</scope>
    <source>
        <strain evidence="2 4">MAFF212427</strain>
        <strain evidence="1 3">MAFF212428</strain>
    </source>
</reference>
<keyword evidence="4" id="KW-1185">Reference proteome</keyword>
<protein>
    <submittedName>
        <fullName evidence="2">Uncharacterized protein</fullName>
    </submittedName>
</protein>
<accession>A0A6B3NUT0</accession>
<dbReference type="Proteomes" id="UP000482634">
    <property type="component" value="Unassembled WGS sequence"/>
</dbReference>
<dbReference type="EMBL" id="JAAHBV010000800">
    <property type="protein sequence ID" value="NER62413.1"/>
    <property type="molecule type" value="Genomic_DNA"/>
</dbReference>
<gene>
    <name evidence="1" type="ORF">G3435_25670</name>
    <name evidence="2" type="ORF">G3436_10045</name>
</gene>
<comment type="caution">
    <text evidence="2">The sequence shown here is derived from an EMBL/GenBank/DDBJ whole genome shotgun (WGS) entry which is preliminary data.</text>
</comment>
<evidence type="ECO:0000313" key="3">
    <source>
        <dbReference type="Proteomes" id="UP000480410"/>
    </source>
</evidence>
<evidence type="ECO:0000313" key="4">
    <source>
        <dbReference type="Proteomes" id="UP000482634"/>
    </source>
</evidence>
<dbReference type="Proteomes" id="UP000480410">
    <property type="component" value="Unassembled WGS sequence"/>
</dbReference>
<evidence type="ECO:0000313" key="1">
    <source>
        <dbReference type="EMBL" id="NER62413.1"/>
    </source>
</evidence>
<accession>A0A6M0D0T0</accession>
<proteinExistence type="predicted"/>
<dbReference type="RefSeq" id="WP_163944235.1">
    <property type="nucleotide sequence ID" value="NZ_JAAHBU010000122.1"/>
</dbReference>
<dbReference type="AlphaFoldDB" id="A0A6B3NUT0"/>
<dbReference type="EMBL" id="JAAHBU010000122">
    <property type="protein sequence ID" value="NER64168.1"/>
    <property type="molecule type" value="Genomic_DNA"/>
</dbReference>
<name>A0A6B3NUT0_9PSED</name>
<sequence>MPKEIYLDFVAADGCSDTQVRVKGRGEPNRELLVCFTDGTQMARCKTNATGWFDVLCAPGHVHGFFVARHFETNGTMGDNKGWSNAMMNPFSPNFR</sequence>